<comment type="function">
    <text evidence="10">Part of the ABC transporter complex hrt involved in hemin import. Responsible for the translocation of the substrate across the membrane.</text>
</comment>
<evidence type="ECO:0000313" key="15">
    <source>
        <dbReference type="Proteomes" id="UP001596620"/>
    </source>
</evidence>
<dbReference type="EMBL" id="JBHTGR010000010">
    <property type="protein sequence ID" value="MFC7746764.1"/>
    <property type="molecule type" value="Genomic_DNA"/>
</dbReference>
<evidence type="ECO:0000256" key="5">
    <source>
        <dbReference type="ARBA" id="ARBA00022448"/>
    </source>
</evidence>
<comment type="similarity">
    <text evidence="2">Belongs to the ABC-4 integral membrane protein family. HrtB subfamily.</text>
</comment>
<dbReference type="PANTHER" id="PTHR43738:SF1">
    <property type="entry name" value="HEMIN TRANSPORT SYSTEM PERMEASE PROTEIN HRTB-RELATED"/>
    <property type="match status" value="1"/>
</dbReference>
<evidence type="ECO:0000259" key="12">
    <source>
        <dbReference type="Pfam" id="PF02687"/>
    </source>
</evidence>
<keyword evidence="15" id="KW-1185">Reference proteome</keyword>
<evidence type="ECO:0000313" key="14">
    <source>
        <dbReference type="EMBL" id="MFC7746764.1"/>
    </source>
</evidence>
<evidence type="ECO:0000256" key="1">
    <source>
        <dbReference type="ARBA" id="ARBA00004651"/>
    </source>
</evidence>
<keyword evidence="7 11" id="KW-0812">Transmembrane</keyword>
<proteinExistence type="inferred from homology"/>
<feature type="domain" description="ABC3 transporter permease C-terminal" evidence="12">
    <location>
        <begin position="230"/>
        <end position="340"/>
    </location>
</feature>
<keyword evidence="9 11" id="KW-0472">Membrane</keyword>
<dbReference type="PANTHER" id="PTHR43738">
    <property type="entry name" value="ABC TRANSPORTER, MEMBRANE PROTEIN"/>
    <property type="match status" value="1"/>
</dbReference>
<keyword evidence="8 11" id="KW-1133">Transmembrane helix</keyword>
<accession>A0ABW2USA2</accession>
<keyword evidence="6" id="KW-1003">Cell membrane</keyword>
<feature type="transmembrane region" description="Helical" evidence="11">
    <location>
        <begin position="15"/>
        <end position="36"/>
    </location>
</feature>
<evidence type="ECO:0000256" key="9">
    <source>
        <dbReference type="ARBA" id="ARBA00023136"/>
    </source>
</evidence>
<organism evidence="14 15">
    <name type="scientific">Lentibacillus kimchii</name>
    <dbReference type="NCBI Taxonomy" id="1542911"/>
    <lineage>
        <taxon>Bacteria</taxon>
        <taxon>Bacillati</taxon>
        <taxon>Bacillota</taxon>
        <taxon>Bacilli</taxon>
        <taxon>Bacillales</taxon>
        <taxon>Bacillaceae</taxon>
        <taxon>Lentibacillus</taxon>
    </lineage>
</organism>
<gene>
    <name evidence="14" type="ORF">ACFQU8_05885</name>
</gene>
<evidence type="ECO:0000259" key="13">
    <source>
        <dbReference type="Pfam" id="PF12704"/>
    </source>
</evidence>
<evidence type="ECO:0000256" key="6">
    <source>
        <dbReference type="ARBA" id="ARBA00022475"/>
    </source>
</evidence>
<keyword evidence="5" id="KW-0813">Transport</keyword>
<reference evidence="15" key="1">
    <citation type="journal article" date="2019" name="Int. J. Syst. Evol. Microbiol.">
        <title>The Global Catalogue of Microorganisms (GCM) 10K type strain sequencing project: providing services to taxonomists for standard genome sequencing and annotation.</title>
        <authorList>
            <consortium name="The Broad Institute Genomics Platform"/>
            <consortium name="The Broad Institute Genome Sequencing Center for Infectious Disease"/>
            <person name="Wu L."/>
            <person name="Ma J."/>
        </authorList>
    </citation>
    <scope>NUCLEOTIDE SEQUENCE [LARGE SCALE GENOMIC DNA]</scope>
    <source>
        <strain evidence="15">JCM 30234</strain>
    </source>
</reference>
<name>A0ABW2USA2_9BACI</name>
<dbReference type="InterPro" id="IPR051125">
    <property type="entry name" value="ABC-4/HrtB_transporter"/>
</dbReference>
<dbReference type="InterPro" id="IPR003838">
    <property type="entry name" value="ABC3_permease_C"/>
</dbReference>
<evidence type="ECO:0000256" key="4">
    <source>
        <dbReference type="ARBA" id="ARBA00016962"/>
    </source>
</evidence>
<dbReference type="Proteomes" id="UP001596620">
    <property type="component" value="Unassembled WGS sequence"/>
</dbReference>
<sequence>MFLALRELLHTKLRYILIGFIMLLVAMLIFIISGLANGLSTDNAGSIKSMDADELVIDQDADKQLTDSLMPNTAVSDAREADNVTKAAPLTIAMSSITKQDTDQDADVAVFETDLQGMLVPDVLKGSKPAESDEVLVDESLQQDGYRVGDTITFNADDAAYTITGFADHERFSHTPVVYRETSHDKVSAVAIQTNGSTADLSSSYDVLSKSDVLDGIPSYSQEQASLDMMIVFLFVIAAFVLAVFFYVITMQKKAQFGVLKALGISTSYLIRNLMFQMVAISVVCIAIAIGVTYGVKAMMPDDMPFIMNTANMAGVSLLLLVVSVLGSLISLFQVIKVDPVEAIEGGE</sequence>
<evidence type="ECO:0000256" key="3">
    <source>
        <dbReference type="ARBA" id="ARBA00011131"/>
    </source>
</evidence>
<evidence type="ECO:0000256" key="11">
    <source>
        <dbReference type="SAM" id="Phobius"/>
    </source>
</evidence>
<dbReference type="Pfam" id="PF02687">
    <property type="entry name" value="FtsX"/>
    <property type="match status" value="1"/>
</dbReference>
<evidence type="ECO:0000256" key="2">
    <source>
        <dbReference type="ARBA" id="ARBA00008697"/>
    </source>
</evidence>
<evidence type="ECO:0000256" key="10">
    <source>
        <dbReference type="ARBA" id="ARBA00024973"/>
    </source>
</evidence>
<feature type="domain" description="MacB-like periplasmic core" evidence="13">
    <location>
        <begin position="27"/>
        <end position="179"/>
    </location>
</feature>
<dbReference type="RefSeq" id="WP_382358272.1">
    <property type="nucleotide sequence ID" value="NZ_JBHTGR010000010.1"/>
</dbReference>
<comment type="subcellular location">
    <subcellularLocation>
        <location evidence="1">Cell membrane</location>
        <topology evidence="1">Multi-pass membrane protein</topology>
    </subcellularLocation>
</comment>
<comment type="subunit">
    <text evidence="3">The complex is composed of two ATP-binding proteins (HrtA), two transmembrane proteins (HrtB) and a solute-binding protein.</text>
</comment>
<dbReference type="Pfam" id="PF12704">
    <property type="entry name" value="MacB_PCD"/>
    <property type="match status" value="1"/>
</dbReference>
<comment type="caution">
    <text evidence="14">The sequence shown here is derived from an EMBL/GenBank/DDBJ whole genome shotgun (WGS) entry which is preliminary data.</text>
</comment>
<feature type="transmembrane region" description="Helical" evidence="11">
    <location>
        <begin position="314"/>
        <end position="336"/>
    </location>
</feature>
<evidence type="ECO:0000256" key="8">
    <source>
        <dbReference type="ARBA" id="ARBA00022989"/>
    </source>
</evidence>
<feature type="transmembrane region" description="Helical" evidence="11">
    <location>
        <begin position="270"/>
        <end position="294"/>
    </location>
</feature>
<dbReference type="InterPro" id="IPR025857">
    <property type="entry name" value="MacB_PCD"/>
</dbReference>
<protein>
    <recommendedName>
        <fullName evidence="4">Putative hemin transport system permease protein HrtB</fullName>
    </recommendedName>
</protein>
<feature type="transmembrane region" description="Helical" evidence="11">
    <location>
        <begin position="229"/>
        <end position="249"/>
    </location>
</feature>
<evidence type="ECO:0000256" key="7">
    <source>
        <dbReference type="ARBA" id="ARBA00022692"/>
    </source>
</evidence>